<feature type="region of interest" description="Disordered" evidence="1">
    <location>
        <begin position="203"/>
        <end position="232"/>
    </location>
</feature>
<sequence length="246" mass="28871">MSRIVPMGQAVSGETGVEANRPKGAAYENKRLQMLEQETKYANTYCVLRGEIEQLEQVLDNVSFDIGKSISKLRNSGKLSNSFKMKRVVRTELDELVAVRSKIVFKLTTKRDEAVKAKRKLVKVREKLALFVCKEIAIEQSERIKRATATRDQARKRVPNDYLRERSKQARERKNKKKQMELDRLISRMNRLTSTKNEHRAEYEAKMAKSEQQQQAKKKQEDEERRIKRATREARLLRIQHDRLKL</sequence>
<name>A0A7S2W1X8_9STRA</name>
<proteinExistence type="predicted"/>
<gene>
    <name evidence="2" type="ORF">QSP1433_LOCUS400</name>
</gene>
<evidence type="ECO:0000256" key="1">
    <source>
        <dbReference type="SAM" id="MobiDB-lite"/>
    </source>
</evidence>
<accession>A0A7S2W1X8</accession>
<feature type="compositionally biased region" description="Basic and acidic residues" evidence="1">
    <location>
        <begin position="218"/>
        <end position="232"/>
    </location>
</feature>
<protein>
    <submittedName>
        <fullName evidence="2">Uncharacterized protein</fullName>
    </submittedName>
</protein>
<dbReference type="AlphaFoldDB" id="A0A7S2W1X8"/>
<reference evidence="2" key="1">
    <citation type="submission" date="2021-01" db="EMBL/GenBank/DDBJ databases">
        <authorList>
            <person name="Corre E."/>
            <person name="Pelletier E."/>
            <person name="Niang G."/>
            <person name="Scheremetjew M."/>
            <person name="Finn R."/>
            <person name="Kale V."/>
            <person name="Holt S."/>
            <person name="Cochrane G."/>
            <person name="Meng A."/>
            <person name="Brown T."/>
            <person name="Cohen L."/>
        </authorList>
    </citation>
    <scope>NUCLEOTIDE SEQUENCE</scope>
    <source>
        <strain evidence="2">NY070348D</strain>
    </source>
</reference>
<organism evidence="2">
    <name type="scientific">Mucochytrium quahogii</name>
    <dbReference type="NCBI Taxonomy" id="96639"/>
    <lineage>
        <taxon>Eukaryota</taxon>
        <taxon>Sar</taxon>
        <taxon>Stramenopiles</taxon>
        <taxon>Bigyra</taxon>
        <taxon>Labyrinthulomycetes</taxon>
        <taxon>Thraustochytrida</taxon>
        <taxon>Thraustochytriidae</taxon>
        <taxon>Mucochytrium</taxon>
    </lineage>
</organism>
<feature type="region of interest" description="Disordered" evidence="1">
    <location>
        <begin position="147"/>
        <end position="179"/>
    </location>
</feature>
<dbReference type="EMBL" id="HBHK01000609">
    <property type="protein sequence ID" value="CAD9662646.1"/>
    <property type="molecule type" value="Transcribed_RNA"/>
</dbReference>
<feature type="compositionally biased region" description="Basic and acidic residues" evidence="1">
    <location>
        <begin position="152"/>
        <end position="179"/>
    </location>
</feature>
<evidence type="ECO:0000313" key="2">
    <source>
        <dbReference type="EMBL" id="CAD9662646.1"/>
    </source>
</evidence>